<keyword evidence="1" id="KW-0812">Transmembrane</keyword>
<proteinExistence type="predicted"/>
<dbReference type="InterPro" id="IPR009241">
    <property type="entry name" value="HigB-like"/>
</dbReference>
<dbReference type="Pfam" id="PF05973">
    <property type="entry name" value="Gp49"/>
    <property type="match status" value="1"/>
</dbReference>
<keyword evidence="1" id="KW-0472">Membrane</keyword>
<accession>A0A1F7I5N0</accession>
<feature type="non-terminal residue" evidence="2">
    <location>
        <position position="110"/>
    </location>
</feature>
<evidence type="ECO:0008006" key="4">
    <source>
        <dbReference type="Google" id="ProtNLM"/>
    </source>
</evidence>
<gene>
    <name evidence="2" type="ORF">A3F32_02520</name>
</gene>
<protein>
    <recommendedName>
        <fullName evidence="4">Addiction module toxin RelE</fullName>
    </recommendedName>
</protein>
<organism evidence="2 3">
    <name type="scientific">Candidatus Roizmanbacteria bacterium RIFCSPHIGHO2_12_FULL_42_10</name>
    <dbReference type="NCBI Taxonomy" id="1802053"/>
    <lineage>
        <taxon>Bacteria</taxon>
        <taxon>Candidatus Roizmaniibacteriota</taxon>
    </lineage>
</organism>
<dbReference type="Proteomes" id="UP000178076">
    <property type="component" value="Unassembled WGS sequence"/>
</dbReference>
<evidence type="ECO:0000313" key="3">
    <source>
        <dbReference type="Proteomes" id="UP000178076"/>
    </source>
</evidence>
<reference evidence="2 3" key="1">
    <citation type="journal article" date="2016" name="Nat. Commun.">
        <title>Thousands of microbial genomes shed light on interconnected biogeochemical processes in an aquifer system.</title>
        <authorList>
            <person name="Anantharaman K."/>
            <person name="Brown C.T."/>
            <person name="Hug L.A."/>
            <person name="Sharon I."/>
            <person name="Castelle C.J."/>
            <person name="Probst A.J."/>
            <person name="Thomas B.C."/>
            <person name="Singh A."/>
            <person name="Wilkins M.J."/>
            <person name="Karaoz U."/>
            <person name="Brodie E.L."/>
            <person name="Williams K.H."/>
            <person name="Hubbard S.S."/>
            <person name="Banfield J.F."/>
        </authorList>
    </citation>
    <scope>NUCLEOTIDE SEQUENCE [LARGE SCALE GENOMIC DNA]</scope>
</reference>
<feature type="transmembrane region" description="Helical" evidence="1">
    <location>
        <begin position="69"/>
        <end position="90"/>
    </location>
</feature>
<comment type="caution">
    <text evidence="2">The sequence shown here is derived from an EMBL/GenBank/DDBJ whole genome shotgun (WGS) entry which is preliminary data.</text>
</comment>
<dbReference type="EMBL" id="MGAD01000013">
    <property type="protein sequence ID" value="OGK38656.1"/>
    <property type="molecule type" value="Genomic_DNA"/>
</dbReference>
<evidence type="ECO:0000256" key="1">
    <source>
        <dbReference type="SAM" id="Phobius"/>
    </source>
</evidence>
<sequence>MYSIYLYKSRTDRPIIEKFIDSMDKDMQVRVRNAMRLLQTYGLVLLHNDFVRKIHQHPDIYELRLKGSIHIRLLFFLYNHSSFVIVHGYIKKSQKLPRRDIDIALKRVRE</sequence>
<evidence type="ECO:0000313" key="2">
    <source>
        <dbReference type="EMBL" id="OGK38656.1"/>
    </source>
</evidence>
<name>A0A1F7I5N0_9BACT</name>
<keyword evidence="1" id="KW-1133">Transmembrane helix</keyword>
<dbReference type="AlphaFoldDB" id="A0A1F7I5N0"/>